<dbReference type="EMBL" id="LAZR01014092">
    <property type="protein sequence ID" value="KKM19001.1"/>
    <property type="molecule type" value="Genomic_DNA"/>
</dbReference>
<sequence length="1045" mass="112467">SAVAELIARDISLQLGKIALGGYLRAEAFIDGATGKMVIESGIRKAASSVIIKFGENSAAELLGFTTLASTSTATQTGGTDPSSTYEPLSAYRPTTLEILSLFDNDASLPSFSLDPQQPVVQGGRPDFALTGKQLKSEFVVEGRDTSFVDVNTLIFGTEDFQAKTIIDLTHPFSDDGKLESISVNGVLDTAGNSKWKIFRPQFDGSLDFVAEGVIGKTEITEIPSGGLVITNEPGVFTSDVSSSNIFVERGDLLGIFNASLHLGAIGPSKPDAIFYEITGDITTTIIAPPVPSGAGEKGLPLYATGGGTKHRAVIDVDLKRRLNLNKITFFGEEETRDLEYNVATATTSTFNTDVTSSHTICWVFNIVQDFRTCDSRVNTPFNIDALNDNIVLAENGVSAFGSPAASNSSTLGGSLGGFTAAGATYFYVNGDAEFLGVHELAGRGAESYGFHRDPIAIECFFSSNAPRTDKPIGKVVIHFKDPKNQRAWQLETATRGSGGNGSKSGFQIIPEETITSVKIDETEIVSIPVFLTTKSTDISNLLLKNPVILDAFAADGTRNPQQGIDFEVSVAELGGAGNIAEQSVYLAFQWTRFEWNFDAIRTTAFRWFNDFHFSTKISEFQVFAVSESKESLGDNVQVLFSDDGSTFATAELSEFDEGKAAFKLGNSPQFLRFIIRPTLQFSINEVNVQFEDDQICLGEEGRLEGALTIEDARVGTVGSATELLITNTMGQTADLILDIPADIRTARHLSYFSPLHSAEDITNPVIGAPGKIDFTSDKTLREEENVAFNARTYGLRNLAGEQERVITSNLLNNPGFETGSFEPWDFTWVASGTGLFGGFVDGWNLPVVSGHENTPLTALPTNEGPPPGGIKFLESDSGGSGSFFFGYILSDNYLAQTVSGTGLGLELRFRFGQTIDVTQHADQIDAGGVTAQLGALAHSFSGGGADRLRLFADPTESGIRNSLIQEYATPKNAFRDDIDAAFNTNFSTFNMESQVPIGTRFIRFEYGTNSNGYGSGGTEQAFGFDDAFMNLVLPNPDSAKWYKS</sequence>
<proteinExistence type="predicted"/>
<organism evidence="1">
    <name type="scientific">marine sediment metagenome</name>
    <dbReference type="NCBI Taxonomy" id="412755"/>
    <lineage>
        <taxon>unclassified sequences</taxon>
        <taxon>metagenomes</taxon>
        <taxon>ecological metagenomes</taxon>
    </lineage>
</organism>
<feature type="non-terminal residue" evidence="1">
    <location>
        <position position="1045"/>
    </location>
</feature>
<name>A0A0F9HUE6_9ZZZZ</name>
<evidence type="ECO:0000313" key="1">
    <source>
        <dbReference type="EMBL" id="KKM19001.1"/>
    </source>
</evidence>
<dbReference type="AlphaFoldDB" id="A0A0F9HUE6"/>
<comment type="caution">
    <text evidence="1">The sequence shown here is derived from an EMBL/GenBank/DDBJ whole genome shotgun (WGS) entry which is preliminary data.</text>
</comment>
<accession>A0A0F9HUE6</accession>
<feature type="non-terminal residue" evidence="1">
    <location>
        <position position="1"/>
    </location>
</feature>
<reference evidence="1" key="1">
    <citation type="journal article" date="2015" name="Nature">
        <title>Complex archaea that bridge the gap between prokaryotes and eukaryotes.</title>
        <authorList>
            <person name="Spang A."/>
            <person name="Saw J.H."/>
            <person name="Jorgensen S.L."/>
            <person name="Zaremba-Niedzwiedzka K."/>
            <person name="Martijn J."/>
            <person name="Lind A.E."/>
            <person name="van Eijk R."/>
            <person name="Schleper C."/>
            <person name="Guy L."/>
            <person name="Ettema T.J."/>
        </authorList>
    </citation>
    <scope>NUCLEOTIDE SEQUENCE</scope>
</reference>
<protein>
    <submittedName>
        <fullName evidence="1">Uncharacterized protein</fullName>
    </submittedName>
</protein>
<gene>
    <name evidence="1" type="ORF">LCGC14_1660040</name>
</gene>